<evidence type="ECO:0000256" key="1">
    <source>
        <dbReference type="SAM" id="MobiDB-lite"/>
    </source>
</evidence>
<dbReference type="HOGENOM" id="CLU_1343090_0_0_1"/>
<keyword evidence="3" id="KW-1185">Reference proteome</keyword>
<dbReference type="RefSeq" id="XP_001220718.1">
    <property type="nucleotide sequence ID" value="XM_001220717.1"/>
</dbReference>
<proteinExistence type="predicted"/>
<name>Q2HE57_CHAGB</name>
<protein>
    <submittedName>
        <fullName evidence="2">Uncharacterized protein</fullName>
    </submittedName>
</protein>
<feature type="region of interest" description="Disordered" evidence="1">
    <location>
        <begin position="157"/>
        <end position="204"/>
    </location>
</feature>
<evidence type="ECO:0000313" key="3">
    <source>
        <dbReference type="Proteomes" id="UP000001056"/>
    </source>
</evidence>
<accession>Q2HE57</accession>
<reference evidence="3" key="1">
    <citation type="journal article" date="2015" name="Genome Announc.">
        <title>Draft genome sequence of the cellulolytic fungus Chaetomium globosum.</title>
        <authorList>
            <person name="Cuomo C.A."/>
            <person name="Untereiner W.A."/>
            <person name="Ma L.-J."/>
            <person name="Grabherr M."/>
            <person name="Birren B.W."/>
        </authorList>
    </citation>
    <scope>NUCLEOTIDE SEQUENCE [LARGE SCALE GENOMIC DNA]</scope>
    <source>
        <strain evidence="3">ATCC 6205 / CBS 148.51 / DSM 1962 / NBRC 6347 / NRRL 1970</strain>
    </source>
</reference>
<dbReference type="EMBL" id="CH408029">
    <property type="protein sequence ID" value="EAQ93262.1"/>
    <property type="molecule type" value="Genomic_DNA"/>
</dbReference>
<feature type="compositionally biased region" description="Polar residues" evidence="1">
    <location>
        <begin position="186"/>
        <end position="204"/>
    </location>
</feature>
<sequence>MPMSSDEFLAIQYDALRAAKLGPGSVATNTPRHLQNIWNCSWVGGRRELRGAGSLLYPKEERTRQGMLGNELSGSQHLSREIQIPQRNPLRATQHNREAAWMTPPLMWPAHTRHGPSDRWSFLSAETEGDLTPVHPSPGILQDLFPLPWVVVECPSPRTDHGSVKHTKSGPSSARIPGMRHRPSPITGQRLPTTTLTSSPDAFW</sequence>
<dbReference type="Proteomes" id="UP000001056">
    <property type="component" value="Unassembled WGS sequence"/>
</dbReference>
<dbReference type="VEuPathDB" id="FungiDB:CHGG_01497"/>
<gene>
    <name evidence="2" type="ORF">CHGG_01497</name>
</gene>
<organism evidence="2 3">
    <name type="scientific">Chaetomium globosum (strain ATCC 6205 / CBS 148.51 / DSM 1962 / NBRC 6347 / NRRL 1970)</name>
    <name type="common">Soil fungus</name>
    <dbReference type="NCBI Taxonomy" id="306901"/>
    <lineage>
        <taxon>Eukaryota</taxon>
        <taxon>Fungi</taxon>
        <taxon>Dikarya</taxon>
        <taxon>Ascomycota</taxon>
        <taxon>Pezizomycotina</taxon>
        <taxon>Sordariomycetes</taxon>
        <taxon>Sordariomycetidae</taxon>
        <taxon>Sordariales</taxon>
        <taxon>Chaetomiaceae</taxon>
        <taxon>Chaetomium</taxon>
    </lineage>
</organism>
<dbReference type="AlphaFoldDB" id="Q2HE57"/>
<dbReference type="InParanoid" id="Q2HE57"/>
<evidence type="ECO:0000313" key="2">
    <source>
        <dbReference type="EMBL" id="EAQ93262.1"/>
    </source>
</evidence>
<dbReference type="GeneID" id="4388174"/>